<dbReference type="AlphaFoldDB" id="A0A402B7U4"/>
<comment type="similarity">
    <text evidence="1">Belongs to the UPF0162 family.</text>
</comment>
<protein>
    <recommendedName>
        <fullName evidence="2">Protein SirB1 N-terminal domain-containing protein</fullName>
    </recommendedName>
</protein>
<evidence type="ECO:0000313" key="4">
    <source>
        <dbReference type="Proteomes" id="UP000287171"/>
    </source>
</evidence>
<dbReference type="EMBL" id="BIFT01000001">
    <property type="protein sequence ID" value="GCE27425.1"/>
    <property type="molecule type" value="Genomic_DNA"/>
</dbReference>
<proteinExistence type="inferred from homology"/>
<reference evidence="4" key="1">
    <citation type="submission" date="2018-12" db="EMBL/GenBank/DDBJ databases">
        <title>Tengunoibacter tsumagoiensis gen. nov., sp. nov., Dictyobacter kobayashii sp. nov., D. alpinus sp. nov., and D. joshuensis sp. nov. and description of Dictyobacteraceae fam. nov. within the order Ktedonobacterales isolated from Tengu-no-mugimeshi.</title>
        <authorList>
            <person name="Wang C.M."/>
            <person name="Zheng Y."/>
            <person name="Sakai Y."/>
            <person name="Toyoda A."/>
            <person name="Minakuchi Y."/>
            <person name="Abe K."/>
            <person name="Yokota A."/>
            <person name="Yabe S."/>
        </authorList>
    </citation>
    <scope>NUCLEOTIDE SEQUENCE [LARGE SCALE GENOMIC DNA]</scope>
    <source>
        <strain evidence="4">Uno16</strain>
    </source>
</reference>
<comment type="caution">
    <text evidence="3">The sequence shown here is derived from an EMBL/GenBank/DDBJ whole genome shotgun (WGS) entry which is preliminary data.</text>
</comment>
<organism evidence="3 4">
    <name type="scientific">Dictyobacter alpinus</name>
    <dbReference type="NCBI Taxonomy" id="2014873"/>
    <lineage>
        <taxon>Bacteria</taxon>
        <taxon>Bacillati</taxon>
        <taxon>Chloroflexota</taxon>
        <taxon>Ktedonobacteria</taxon>
        <taxon>Ktedonobacterales</taxon>
        <taxon>Dictyobacteraceae</taxon>
        <taxon>Dictyobacter</taxon>
    </lineage>
</organism>
<dbReference type="PANTHER" id="PTHR31350:SF21">
    <property type="entry name" value="F-BOX ONLY PROTEIN 21"/>
    <property type="match status" value="1"/>
</dbReference>
<accession>A0A402B7U4</accession>
<dbReference type="InterPro" id="IPR032698">
    <property type="entry name" value="SirB1_N"/>
</dbReference>
<evidence type="ECO:0000313" key="3">
    <source>
        <dbReference type="EMBL" id="GCE27425.1"/>
    </source>
</evidence>
<sequence>MLLHTNVINDPINLRMPGILWLNARSMADNFSRQTAQQRIYQKFADLVGENKKTIDLAQAALLIASVAYPDLDPVPPFTQLDALAQRVRLLVERSRSALAETSPSEQDNPLLLIEALNQVLIEEEHFHGNEHDYYNPDNSFLNKVLEERTGLPITLSLVYIEVGKRAGIELEGIGFPYHFMVRYRWSGGSIYIDPFANGLLLNEEECLKRIQQITHHHNAINPRWLEALPPQKILIRILNNLKSIYIRKDDFEHALAISDLLLLLLPEAGVEQRDRGFLHLELKHYGRAMHDLSDYLVTHPQARDRYEIRNHIKQIRQVIAQLN</sequence>
<gene>
    <name evidence="3" type="ORF">KDA_29090</name>
</gene>
<dbReference type="PANTHER" id="PTHR31350">
    <property type="entry name" value="SI:DKEY-261L7.2"/>
    <property type="match status" value="1"/>
</dbReference>
<dbReference type="Pfam" id="PF13371">
    <property type="entry name" value="TPR_9"/>
    <property type="match status" value="1"/>
</dbReference>
<name>A0A402B7U4_9CHLR</name>
<evidence type="ECO:0000256" key="1">
    <source>
        <dbReference type="ARBA" id="ARBA00007100"/>
    </source>
</evidence>
<feature type="domain" description="Protein SirB1 N-terminal" evidence="2">
    <location>
        <begin position="80"/>
        <end position="240"/>
    </location>
</feature>
<keyword evidence="4" id="KW-1185">Reference proteome</keyword>
<dbReference type="Pfam" id="PF13369">
    <property type="entry name" value="Transglut_core2"/>
    <property type="match status" value="1"/>
</dbReference>
<evidence type="ECO:0000259" key="2">
    <source>
        <dbReference type="Pfam" id="PF13369"/>
    </source>
</evidence>
<dbReference type="Proteomes" id="UP000287171">
    <property type="component" value="Unassembled WGS sequence"/>
</dbReference>